<evidence type="ECO:0000256" key="6">
    <source>
        <dbReference type="ARBA" id="ARBA00023136"/>
    </source>
</evidence>
<name>A0A8J7KPZ8_9ACTN</name>
<dbReference type="Proteomes" id="UP000622552">
    <property type="component" value="Unassembled WGS sequence"/>
</dbReference>
<dbReference type="InterPro" id="IPR011701">
    <property type="entry name" value="MFS"/>
</dbReference>
<dbReference type="Gene3D" id="1.20.1720.10">
    <property type="entry name" value="Multidrug resistance protein D"/>
    <property type="match status" value="1"/>
</dbReference>
<dbReference type="NCBIfam" id="TIGR00711">
    <property type="entry name" value="efflux_EmrB"/>
    <property type="match status" value="1"/>
</dbReference>
<sequence>MHAHEEAGHPRRWPALAVLCTSLIVTTIDNTVLNTALPALARALRASTADLQWINNAYTLVFASMLIVAGGLGARFGPRRALVAGLVVFAAGSVAAATATTTTQLIGYRALMGFGAAFVMPATLSMIVALFGPRERPKAIAVWSATAGIGIVVGPVLGGLLLDHFAWGSVFWVNVPLVGVALLGALALVPALPGRRGGRFDVPGLLLSVAGLGALVDAIVHGPERGWLSAPTLGEAALAAVLLAAFTVWELFASQPMVDIRMFAHRAFSTASLVLAVTFFALFGALFVYTQYLQLVHGYSPLQAGLGALPFAVAMAATAGTSNLVVARFGTRYTITAGLAVMALGLGGLSLTTVDTPFALLAVTMGLTGAGMGLIMAPASESTVAALPREKAPSASAINSVVRELGGVLGIAVVGSVVSAGYRSGLASDLPGAPARAADDLTSAHIVAGHLPPGRSAELLTAADHAFTAAMDNGARVCAAIALVGAVAAYVWLRQRPAGVPAPEKVLTAASS</sequence>
<dbReference type="Pfam" id="PF07690">
    <property type="entry name" value="MFS_1"/>
    <property type="match status" value="1"/>
</dbReference>
<comment type="subcellular location">
    <subcellularLocation>
        <location evidence="1">Cell membrane</location>
        <topology evidence="1">Multi-pass membrane protein</topology>
    </subcellularLocation>
</comment>
<proteinExistence type="predicted"/>
<keyword evidence="3" id="KW-1003">Cell membrane</keyword>
<dbReference type="AlphaFoldDB" id="A0A8J7KPZ8"/>
<evidence type="ECO:0000313" key="10">
    <source>
        <dbReference type="Proteomes" id="UP000622552"/>
    </source>
</evidence>
<dbReference type="GO" id="GO:0022857">
    <property type="term" value="F:transmembrane transporter activity"/>
    <property type="evidence" value="ECO:0007669"/>
    <property type="project" value="InterPro"/>
</dbReference>
<dbReference type="PANTHER" id="PTHR42718">
    <property type="entry name" value="MAJOR FACILITATOR SUPERFAMILY MULTIDRUG TRANSPORTER MFSC"/>
    <property type="match status" value="1"/>
</dbReference>
<organism evidence="9 10">
    <name type="scientific">Longispora fulva</name>
    <dbReference type="NCBI Taxonomy" id="619741"/>
    <lineage>
        <taxon>Bacteria</taxon>
        <taxon>Bacillati</taxon>
        <taxon>Actinomycetota</taxon>
        <taxon>Actinomycetes</taxon>
        <taxon>Micromonosporales</taxon>
        <taxon>Micromonosporaceae</taxon>
        <taxon>Longispora</taxon>
    </lineage>
</organism>
<feature type="transmembrane region" description="Helical" evidence="7">
    <location>
        <begin position="358"/>
        <end position="380"/>
    </location>
</feature>
<dbReference type="PROSITE" id="PS50850">
    <property type="entry name" value="MFS"/>
    <property type="match status" value="1"/>
</dbReference>
<comment type="caution">
    <text evidence="9">The sequence shown here is derived from an EMBL/GenBank/DDBJ whole genome shotgun (WGS) entry which is preliminary data.</text>
</comment>
<feature type="transmembrane region" description="Helical" evidence="7">
    <location>
        <begin position="139"/>
        <end position="158"/>
    </location>
</feature>
<dbReference type="RefSeq" id="WP_197003791.1">
    <property type="nucleotide sequence ID" value="NZ_BONS01000016.1"/>
</dbReference>
<evidence type="ECO:0000256" key="5">
    <source>
        <dbReference type="ARBA" id="ARBA00022989"/>
    </source>
</evidence>
<evidence type="ECO:0000259" key="8">
    <source>
        <dbReference type="PROSITE" id="PS50850"/>
    </source>
</evidence>
<evidence type="ECO:0000256" key="3">
    <source>
        <dbReference type="ARBA" id="ARBA00022475"/>
    </source>
</evidence>
<dbReference type="PANTHER" id="PTHR42718:SF42">
    <property type="entry name" value="EXPORT PROTEIN"/>
    <property type="match status" value="1"/>
</dbReference>
<keyword evidence="10" id="KW-1185">Reference proteome</keyword>
<evidence type="ECO:0000256" key="7">
    <source>
        <dbReference type="SAM" id="Phobius"/>
    </source>
</evidence>
<dbReference type="SUPFAM" id="SSF103473">
    <property type="entry name" value="MFS general substrate transporter"/>
    <property type="match status" value="1"/>
</dbReference>
<feature type="transmembrane region" description="Helical" evidence="7">
    <location>
        <begin position="53"/>
        <end position="74"/>
    </location>
</feature>
<keyword evidence="5 7" id="KW-1133">Transmembrane helix</keyword>
<dbReference type="CDD" id="cd17321">
    <property type="entry name" value="MFS_MMR_MDR_like"/>
    <property type="match status" value="1"/>
</dbReference>
<keyword evidence="4 7" id="KW-0812">Transmembrane</keyword>
<feature type="transmembrane region" description="Helical" evidence="7">
    <location>
        <begin position="333"/>
        <end position="352"/>
    </location>
</feature>
<feature type="transmembrane region" description="Helical" evidence="7">
    <location>
        <begin position="474"/>
        <end position="493"/>
    </location>
</feature>
<evidence type="ECO:0000256" key="4">
    <source>
        <dbReference type="ARBA" id="ARBA00022692"/>
    </source>
</evidence>
<feature type="transmembrane region" description="Helical" evidence="7">
    <location>
        <begin position="304"/>
        <end position="326"/>
    </location>
</feature>
<dbReference type="GO" id="GO:0005886">
    <property type="term" value="C:plasma membrane"/>
    <property type="evidence" value="ECO:0007669"/>
    <property type="project" value="UniProtKB-SubCell"/>
</dbReference>
<feature type="domain" description="Major facilitator superfamily (MFS) profile" evidence="8">
    <location>
        <begin position="15"/>
        <end position="497"/>
    </location>
</feature>
<feature type="transmembrane region" description="Helical" evidence="7">
    <location>
        <begin position="273"/>
        <end position="292"/>
    </location>
</feature>
<dbReference type="EMBL" id="JADOUF010000001">
    <property type="protein sequence ID" value="MBG6136872.1"/>
    <property type="molecule type" value="Genomic_DNA"/>
</dbReference>
<evidence type="ECO:0000256" key="1">
    <source>
        <dbReference type="ARBA" id="ARBA00004651"/>
    </source>
</evidence>
<dbReference type="InterPro" id="IPR004638">
    <property type="entry name" value="EmrB-like"/>
</dbReference>
<feature type="transmembrane region" description="Helical" evidence="7">
    <location>
        <begin position="204"/>
        <end position="221"/>
    </location>
</feature>
<feature type="transmembrane region" description="Helical" evidence="7">
    <location>
        <begin position="233"/>
        <end position="252"/>
    </location>
</feature>
<accession>A0A8J7KPZ8</accession>
<evidence type="ECO:0000256" key="2">
    <source>
        <dbReference type="ARBA" id="ARBA00022448"/>
    </source>
</evidence>
<feature type="transmembrane region" description="Helical" evidence="7">
    <location>
        <begin position="170"/>
        <end position="192"/>
    </location>
</feature>
<gene>
    <name evidence="9" type="ORF">IW245_003066</name>
</gene>
<dbReference type="InterPro" id="IPR020846">
    <property type="entry name" value="MFS_dom"/>
</dbReference>
<dbReference type="PRINTS" id="PR01036">
    <property type="entry name" value="TCRTETB"/>
</dbReference>
<protein>
    <submittedName>
        <fullName evidence="9">EmrB/QacA subfamily drug resistance transporter</fullName>
    </submittedName>
</protein>
<reference evidence="9" key="1">
    <citation type="submission" date="2020-11" db="EMBL/GenBank/DDBJ databases">
        <title>Sequencing the genomes of 1000 actinobacteria strains.</title>
        <authorList>
            <person name="Klenk H.-P."/>
        </authorList>
    </citation>
    <scope>NUCLEOTIDE SEQUENCE</scope>
    <source>
        <strain evidence="9">DSM 45356</strain>
    </source>
</reference>
<evidence type="ECO:0000313" key="9">
    <source>
        <dbReference type="EMBL" id="MBG6136872.1"/>
    </source>
</evidence>
<feature type="transmembrane region" description="Helical" evidence="7">
    <location>
        <begin position="401"/>
        <end position="422"/>
    </location>
</feature>
<dbReference type="InterPro" id="IPR036259">
    <property type="entry name" value="MFS_trans_sf"/>
</dbReference>
<feature type="transmembrane region" description="Helical" evidence="7">
    <location>
        <begin position="81"/>
        <end position="99"/>
    </location>
</feature>
<keyword evidence="6 7" id="KW-0472">Membrane</keyword>
<dbReference type="Gene3D" id="1.20.1250.20">
    <property type="entry name" value="MFS general substrate transporter like domains"/>
    <property type="match status" value="1"/>
</dbReference>
<keyword evidence="2" id="KW-0813">Transport</keyword>
<feature type="transmembrane region" description="Helical" evidence="7">
    <location>
        <begin position="111"/>
        <end position="132"/>
    </location>
</feature>